<gene>
    <name evidence="5" type="ORF">B0I35DRAFT_414036</name>
</gene>
<dbReference type="AlphaFoldDB" id="A0A8K0WKC4"/>
<keyword evidence="6" id="KW-1185">Reference proteome</keyword>
<dbReference type="EMBL" id="JAGPNK010000019">
    <property type="protein sequence ID" value="KAH7305251.1"/>
    <property type="molecule type" value="Genomic_DNA"/>
</dbReference>
<dbReference type="Gene3D" id="3.40.630.30">
    <property type="match status" value="1"/>
</dbReference>
<comment type="similarity">
    <text evidence="3">Belongs to the acetyltransferase family. RimJ subfamily.</text>
</comment>
<comment type="caution">
    <text evidence="5">The sequence shown here is derived from an EMBL/GenBank/DDBJ whole genome shotgun (WGS) entry which is preliminary data.</text>
</comment>
<dbReference type="InterPro" id="IPR000182">
    <property type="entry name" value="GNAT_dom"/>
</dbReference>
<dbReference type="Pfam" id="PF13302">
    <property type="entry name" value="Acetyltransf_3"/>
    <property type="match status" value="1"/>
</dbReference>
<dbReference type="InterPro" id="IPR016181">
    <property type="entry name" value="Acyl_CoA_acyltransferase"/>
</dbReference>
<dbReference type="PROSITE" id="PS51186">
    <property type="entry name" value="GNAT"/>
    <property type="match status" value="1"/>
</dbReference>
<name>A0A8K0WKC4_9HYPO</name>
<organism evidence="5 6">
    <name type="scientific">Stachybotrys elegans</name>
    <dbReference type="NCBI Taxonomy" id="80388"/>
    <lineage>
        <taxon>Eukaryota</taxon>
        <taxon>Fungi</taxon>
        <taxon>Dikarya</taxon>
        <taxon>Ascomycota</taxon>
        <taxon>Pezizomycotina</taxon>
        <taxon>Sordariomycetes</taxon>
        <taxon>Hypocreomycetidae</taxon>
        <taxon>Hypocreales</taxon>
        <taxon>Stachybotryaceae</taxon>
        <taxon>Stachybotrys</taxon>
    </lineage>
</organism>
<evidence type="ECO:0000256" key="2">
    <source>
        <dbReference type="ARBA" id="ARBA00023315"/>
    </source>
</evidence>
<protein>
    <submittedName>
        <fullName evidence="5">Acyl-CoA N-acyltransferase</fullName>
    </submittedName>
</protein>
<keyword evidence="1" id="KW-0808">Transferase</keyword>
<evidence type="ECO:0000259" key="4">
    <source>
        <dbReference type="PROSITE" id="PS51186"/>
    </source>
</evidence>
<dbReference type="PANTHER" id="PTHR43792">
    <property type="entry name" value="GNAT FAMILY, PUTATIVE (AFU_ORTHOLOGUE AFUA_3G00765)-RELATED-RELATED"/>
    <property type="match status" value="1"/>
</dbReference>
<evidence type="ECO:0000256" key="3">
    <source>
        <dbReference type="ARBA" id="ARBA00038502"/>
    </source>
</evidence>
<reference evidence="5" key="1">
    <citation type="journal article" date="2021" name="Nat. Commun.">
        <title>Genetic determinants of endophytism in the Arabidopsis root mycobiome.</title>
        <authorList>
            <person name="Mesny F."/>
            <person name="Miyauchi S."/>
            <person name="Thiergart T."/>
            <person name="Pickel B."/>
            <person name="Atanasova L."/>
            <person name="Karlsson M."/>
            <person name="Huettel B."/>
            <person name="Barry K.W."/>
            <person name="Haridas S."/>
            <person name="Chen C."/>
            <person name="Bauer D."/>
            <person name="Andreopoulos W."/>
            <person name="Pangilinan J."/>
            <person name="LaButti K."/>
            <person name="Riley R."/>
            <person name="Lipzen A."/>
            <person name="Clum A."/>
            <person name="Drula E."/>
            <person name="Henrissat B."/>
            <person name="Kohler A."/>
            <person name="Grigoriev I.V."/>
            <person name="Martin F.M."/>
            <person name="Hacquard S."/>
        </authorList>
    </citation>
    <scope>NUCLEOTIDE SEQUENCE</scope>
    <source>
        <strain evidence="5">MPI-CAGE-CH-0235</strain>
    </source>
</reference>
<accession>A0A8K0WKC4</accession>
<evidence type="ECO:0000313" key="6">
    <source>
        <dbReference type="Proteomes" id="UP000813444"/>
    </source>
</evidence>
<dbReference type="GO" id="GO:0016747">
    <property type="term" value="F:acyltransferase activity, transferring groups other than amino-acyl groups"/>
    <property type="evidence" value="ECO:0007669"/>
    <property type="project" value="InterPro"/>
</dbReference>
<sequence>MFFTERLMFRCLDPEVDGHLWLQWTNDLPLVNALSAQGAQPWSRERSKKYLEDRVKDKDALPWFMVCEKPADSELPSALGPNDDYFRTADGKARYPAIGCLHIDKMGGVTDVNGIVYMGILLDAAHQDRGYGTEALRWVCDYIFTTLGYRRIEGSADASNARGLNVYKKLGFTEEGRRRQRFWRDGEWRDVVEYGVLREEWLSSANSYANFTQKKEGM</sequence>
<dbReference type="InterPro" id="IPR051531">
    <property type="entry name" value="N-acetyltransferase"/>
</dbReference>
<feature type="domain" description="N-acetyltransferase" evidence="4">
    <location>
        <begin position="7"/>
        <end position="199"/>
    </location>
</feature>
<keyword evidence="2" id="KW-0012">Acyltransferase</keyword>
<dbReference type="Proteomes" id="UP000813444">
    <property type="component" value="Unassembled WGS sequence"/>
</dbReference>
<dbReference type="SUPFAM" id="SSF55729">
    <property type="entry name" value="Acyl-CoA N-acyltransferases (Nat)"/>
    <property type="match status" value="1"/>
</dbReference>
<evidence type="ECO:0000256" key="1">
    <source>
        <dbReference type="ARBA" id="ARBA00022679"/>
    </source>
</evidence>
<dbReference type="OrthoDB" id="64477at2759"/>
<proteinExistence type="inferred from homology"/>
<evidence type="ECO:0000313" key="5">
    <source>
        <dbReference type="EMBL" id="KAH7305251.1"/>
    </source>
</evidence>
<dbReference type="PANTHER" id="PTHR43792:SF8">
    <property type="entry name" value="[RIBOSOMAL PROTEIN US5]-ALANINE N-ACETYLTRANSFERASE"/>
    <property type="match status" value="1"/>
</dbReference>